<dbReference type="EMBL" id="GBXM01038201">
    <property type="protein sequence ID" value="JAH70376.1"/>
    <property type="molecule type" value="Transcribed_RNA"/>
</dbReference>
<reference evidence="2" key="2">
    <citation type="journal article" date="2015" name="Fish Shellfish Immunol.">
        <title>Early steps in the European eel (Anguilla anguilla)-Vibrio vulnificus interaction in the gills: Role of the RtxA13 toxin.</title>
        <authorList>
            <person name="Callol A."/>
            <person name="Pajuelo D."/>
            <person name="Ebbesson L."/>
            <person name="Teles M."/>
            <person name="MacKenzie S."/>
            <person name="Amaro C."/>
        </authorList>
    </citation>
    <scope>NUCLEOTIDE SEQUENCE</scope>
</reference>
<organism evidence="2">
    <name type="scientific">Anguilla anguilla</name>
    <name type="common">European freshwater eel</name>
    <name type="synonym">Muraena anguilla</name>
    <dbReference type="NCBI Taxonomy" id="7936"/>
    <lineage>
        <taxon>Eukaryota</taxon>
        <taxon>Metazoa</taxon>
        <taxon>Chordata</taxon>
        <taxon>Craniata</taxon>
        <taxon>Vertebrata</taxon>
        <taxon>Euteleostomi</taxon>
        <taxon>Actinopterygii</taxon>
        <taxon>Neopterygii</taxon>
        <taxon>Teleostei</taxon>
        <taxon>Anguilliformes</taxon>
        <taxon>Anguillidae</taxon>
        <taxon>Anguilla</taxon>
    </lineage>
</organism>
<protein>
    <submittedName>
        <fullName evidence="2">Uncharacterized protein</fullName>
    </submittedName>
</protein>
<reference evidence="2" key="1">
    <citation type="submission" date="2014-11" db="EMBL/GenBank/DDBJ databases">
        <authorList>
            <person name="Amaro Gonzalez C."/>
        </authorList>
    </citation>
    <scope>NUCLEOTIDE SEQUENCE</scope>
</reference>
<feature type="region of interest" description="Disordered" evidence="1">
    <location>
        <begin position="1"/>
        <end position="20"/>
    </location>
</feature>
<sequence>MVIWRRRRMKNNDKNPLEGEPISMTWCPHQSQVPYVN</sequence>
<proteinExistence type="predicted"/>
<accession>A0A0E9UXA7</accession>
<dbReference type="AlphaFoldDB" id="A0A0E9UXA7"/>
<evidence type="ECO:0000313" key="2">
    <source>
        <dbReference type="EMBL" id="JAH70376.1"/>
    </source>
</evidence>
<name>A0A0E9UXA7_ANGAN</name>
<evidence type="ECO:0000256" key="1">
    <source>
        <dbReference type="SAM" id="MobiDB-lite"/>
    </source>
</evidence>